<proteinExistence type="inferred from homology"/>
<evidence type="ECO:0000256" key="2">
    <source>
        <dbReference type="SAM" id="MobiDB-lite"/>
    </source>
</evidence>
<reference evidence="5" key="3">
    <citation type="submission" date="2025-09" db="UniProtKB">
        <authorList>
            <consortium name="Ensembl"/>
        </authorList>
    </citation>
    <scope>IDENTIFICATION</scope>
</reference>
<feature type="compositionally biased region" description="Polar residues" evidence="2">
    <location>
        <begin position="562"/>
        <end position="571"/>
    </location>
</feature>
<keyword evidence="6" id="KW-1185">Reference proteome</keyword>
<feature type="compositionally biased region" description="Polar residues" evidence="2">
    <location>
        <begin position="449"/>
        <end position="461"/>
    </location>
</feature>
<reference evidence="5 6" key="1">
    <citation type="journal article" date="2011" name="Genome Biol. Evol.">
        <title>Integration of the genetic map and genome assembly of fugu facilitates insights into distinct features of genome evolution in teleosts and mammals.</title>
        <authorList>
            <person name="Kai W."/>
            <person name="Kikuchi K."/>
            <person name="Tohari S."/>
            <person name="Chew A.K."/>
            <person name="Tay A."/>
            <person name="Fujiwara A."/>
            <person name="Hosoya S."/>
            <person name="Suetake H."/>
            <person name="Naruse K."/>
            <person name="Brenner S."/>
            <person name="Suzuki Y."/>
            <person name="Venkatesh B."/>
        </authorList>
    </citation>
    <scope>NUCLEOTIDE SEQUENCE [LARGE SCALE GENOMIC DNA]</scope>
</reference>
<dbReference type="GeneTree" id="ENSGT00530000064017"/>
<feature type="region of interest" description="Disordered" evidence="2">
    <location>
        <begin position="160"/>
        <end position="222"/>
    </location>
</feature>
<protein>
    <submittedName>
        <fullName evidence="5">SMC5-SMC6 complex localization factor protein 2-like</fullName>
    </submittedName>
</protein>
<feature type="compositionally biased region" description="Polar residues" evidence="2">
    <location>
        <begin position="404"/>
        <end position="423"/>
    </location>
</feature>
<feature type="compositionally biased region" description="Low complexity" evidence="2">
    <location>
        <begin position="207"/>
        <end position="216"/>
    </location>
</feature>
<organism evidence="5 6">
    <name type="scientific">Takifugu rubripes</name>
    <name type="common">Japanese pufferfish</name>
    <name type="synonym">Fugu rubripes</name>
    <dbReference type="NCBI Taxonomy" id="31033"/>
    <lineage>
        <taxon>Eukaryota</taxon>
        <taxon>Metazoa</taxon>
        <taxon>Chordata</taxon>
        <taxon>Craniata</taxon>
        <taxon>Vertebrata</taxon>
        <taxon>Euteleostomi</taxon>
        <taxon>Actinopterygii</taxon>
        <taxon>Neopterygii</taxon>
        <taxon>Teleostei</taxon>
        <taxon>Neoteleostei</taxon>
        <taxon>Acanthomorphata</taxon>
        <taxon>Eupercaria</taxon>
        <taxon>Tetraodontiformes</taxon>
        <taxon>Tetradontoidea</taxon>
        <taxon>Tetraodontidae</taxon>
        <taxon>Takifugu</taxon>
    </lineage>
</organism>
<feature type="chain" id="PRO_5025476481" evidence="3">
    <location>
        <begin position="18"/>
        <end position="1277"/>
    </location>
</feature>
<feature type="region of interest" description="Disordered" evidence="2">
    <location>
        <begin position="625"/>
        <end position="653"/>
    </location>
</feature>
<feature type="compositionally biased region" description="Polar residues" evidence="2">
    <location>
        <begin position="353"/>
        <end position="396"/>
    </location>
</feature>
<keyword evidence="3" id="KW-0732">Signal</keyword>
<dbReference type="Ensembl" id="ENSTRUT00000082250.1">
    <property type="protein sequence ID" value="ENSTRUP00000081917.1"/>
    <property type="gene ID" value="ENSTRUG00000005455.3"/>
</dbReference>
<dbReference type="Pfam" id="PF14816">
    <property type="entry name" value="CANIN"/>
    <property type="match status" value="1"/>
</dbReference>
<feature type="region of interest" description="Disordered" evidence="2">
    <location>
        <begin position="340"/>
        <end position="505"/>
    </location>
</feature>
<evidence type="ECO:0000256" key="3">
    <source>
        <dbReference type="SAM" id="SignalP"/>
    </source>
</evidence>
<gene>
    <name evidence="5" type="primary">slf2</name>
</gene>
<feature type="compositionally biased region" description="Polar residues" evidence="2">
    <location>
        <begin position="169"/>
        <end position="187"/>
    </location>
</feature>
<feature type="compositionally biased region" description="Basic and acidic residues" evidence="2">
    <location>
        <begin position="1238"/>
        <end position="1248"/>
    </location>
</feature>
<feature type="compositionally biased region" description="Polar residues" evidence="2">
    <location>
        <begin position="490"/>
        <end position="505"/>
    </location>
</feature>
<feature type="region of interest" description="Disordered" evidence="2">
    <location>
        <begin position="557"/>
        <end position="577"/>
    </location>
</feature>
<dbReference type="InterPro" id="IPR026161">
    <property type="entry name" value="FAM178"/>
</dbReference>
<sequence length="1277" mass="141402">MVVVILLLSCLSFRTQEECPRTSVKDVLQSRPHMTSSLRETTMKHCQVPDKVPPPSPGTMTTLQSPQLCSKSVHFLLQQQPVCSSASGPSSCESFSPSINGLHSTPRHRLTPLHQSVGSSGNNSLFTLGSPRNNNANHKSQAPVSVILSSTSPKIKFKDVKRHSMPSHIRNNSTAKSKESFSYSGSKNVKKQRHKSHKIRDKRLRSSESPVSFSRSSQKRHREYELCDAGAKKLCSENQQTVTPKLSPGISSSSSSVASPEHHPKFSSRTTGNQLRKEPLCDLNPSPKYKSTESSCSSALPNSCTIQQPAVGVLQAVIRLTPNKCISLLEIGPNSDNGCMAELNSPETDHSGKANTSFSIKNSQKDTGSAQQLESSRSHSSGPQHNASVSAKNSGRGNVVGETRCNSAKTASKQKTSVSSRRSSGPPDDIGDLFTPDPLTYVAIPPTPKSNGTINKSSSTVARPVTSPKPVSISNNKVTGNLKIRKESPGTGSRQKASPLIPQSSSSCVGLGLDSLKQMHVENTVEQESTEIVYSTEKQMSNLDVTTCTAESDTILEASPAHCSQTPPQENQADRESNEYPLDVELNRDLQFALGLDLSQSSNSSEEEVLLSLDEMMNCAAKPLDTQEKENSSEPSAHGHPSQSKTVSSSGQMCHSPLLGKKPCLDVPQQPLPSVTQPGIYKNNLDQMLQEKKSTERAKEIEEQLLTECKEGLLKIAECEKPEEINTEQQEFLQHYSLTCNAFRDVPPGEKVFNLDRFGRIFNQETLQLKTCIGHLKEWTQRALLISSPAQLKMHVCVGMFQDVFNSHLPCPSQVSQFLFKLMSVHNERMVSEKALKALCDIACTAAYQIGRNGRQNFEVWMPTLADIALALMNMGAAFVVLFPLENLQPSFTERDLLEENIITTESSVDGDQASFPEYNYDNILKYLSYCMTLCPRAYSDEELLLLLTVVNTVSLDTQLILHPSVDLYPLQYKILYNIRDWRAMLPRICLALTNLTGDHHNMCLIVQLLPHTVRRKNEVLQLRQHLSLSMISKLLKGHCTYRPVAGEFKLSELRPYLPLMRPSLLLRQLQNSSSRTQKDPATLDQEAYYLCYSLLTLANEATNSQLIFSANQKMEVQLLCSELDTHVKCNIRESGKCLYRSKVKDLVARMYTKWQILLQRTKPLDGKLYDYWKPLPGDIHNSQEEQEVDGSDNGEGPVSVEGNEEESSSSEEKDVYSEDDNYEEKDAMSDSQETEDDTKSDKADGAADLKGWTAGQDSPAQMSAEEADRDFPLPYS</sequence>
<dbReference type="AlphaFoldDB" id="A0A674P7M8"/>
<dbReference type="InterPro" id="IPR044276">
    <property type="entry name" value="CANIN_dom"/>
</dbReference>
<dbReference type="PANTHER" id="PTHR16046:SF9">
    <property type="entry name" value="SMC5-SMC6 COMPLEX LOCALIZATION FACTOR PROTEIN 2"/>
    <property type="match status" value="1"/>
</dbReference>
<evidence type="ECO:0000313" key="5">
    <source>
        <dbReference type="Ensembl" id="ENSTRUP00000081917.1"/>
    </source>
</evidence>
<feature type="region of interest" description="Disordered" evidence="2">
    <location>
        <begin position="237"/>
        <end position="294"/>
    </location>
</feature>
<dbReference type="InParanoid" id="A0A674P7M8"/>
<feature type="compositionally biased region" description="Polar residues" evidence="2">
    <location>
        <begin position="641"/>
        <end position="653"/>
    </location>
</feature>
<name>A0A674P7M8_TAKRU</name>
<comment type="similarity">
    <text evidence="1">Belongs to the FAM178 family.</text>
</comment>
<dbReference type="PANTHER" id="PTHR16046">
    <property type="entry name" value="SMC5-SMC6 COMPLEX LOCALIZATION FACTOR 2"/>
    <property type="match status" value="1"/>
</dbReference>
<evidence type="ECO:0000256" key="1">
    <source>
        <dbReference type="ARBA" id="ARBA00010311"/>
    </source>
</evidence>
<feature type="region of interest" description="Disordered" evidence="2">
    <location>
        <begin position="1180"/>
        <end position="1277"/>
    </location>
</feature>
<accession>A0A674P7M8</accession>
<dbReference type="Proteomes" id="UP000005226">
    <property type="component" value="Chromosome 4"/>
</dbReference>
<evidence type="ECO:0000259" key="4">
    <source>
        <dbReference type="Pfam" id="PF14816"/>
    </source>
</evidence>
<reference evidence="5" key="2">
    <citation type="submission" date="2025-08" db="UniProtKB">
        <authorList>
            <consortium name="Ensembl"/>
        </authorList>
    </citation>
    <scope>IDENTIFICATION</scope>
</reference>
<feature type="signal peptide" evidence="3">
    <location>
        <begin position="1"/>
        <end position="17"/>
    </location>
</feature>
<evidence type="ECO:0000313" key="6">
    <source>
        <dbReference type="Proteomes" id="UP000005226"/>
    </source>
</evidence>
<feature type="domain" description="Coiled-coil SMC6 And NSE5 INteracting (CANIN)" evidence="4">
    <location>
        <begin position="675"/>
        <end position="1041"/>
    </location>
</feature>
<feature type="compositionally biased region" description="Basic residues" evidence="2">
    <location>
        <begin position="188"/>
        <end position="203"/>
    </location>
</feature>